<evidence type="ECO:0000313" key="2">
    <source>
        <dbReference type="EMBL" id="VFJ90174.1"/>
    </source>
</evidence>
<proteinExistence type="predicted"/>
<feature type="transmembrane region" description="Helical" evidence="1">
    <location>
        <begin position="16"/>
        <end position="33"/>
    </location>
</feature>
<feature type="transmembrane region" description="Helical" evidence="1">
    <location>
        <begin position="419"/>
        <end position="436"/>
    </location>
</feature>
<feature type="transmembrane region" description="Helical" evidence="1">
    <location>
        <begin position="88"/>
        <end position="106"/>
    </location>
</feature>
<protein>
    <submittedName>
        <fullName evidence="2">Uncharacterized protein</fullName>
    </submittedName>
</protein>
<reference evidence="2" key="1">
    <citation type="submission" date="2019-02" db="EMBL/GenBank/DDBJ databases">
        <authorList>
            <person name="Gruber-Vodicka R. H."/>
            <person name="Seah K. B. B."/>
        </authorList>
    </citation>
    <scope>NUCLEOTIDE SEQUENCE</scope>
    <source>
        <strain evidence="2">BECK_M6</strain>
    </source>
</reference>
<keyword evidence="1" id="KW-1133">Transmembrane helix</keyword>
<gene>
    <name evidence="2" type="ORF">BECKLFY1418A_GA0070994_101034</name>
</gene>
<evidence type="ECO:0000256" key="1">
    <source>
        <dbReference type="SAM" id="Phobius"/>
    </source>
</evidence>
<keyword evidence="1" id="KW-0812">Transmembrane</keyword>
<feature type="transmembrane region" description="Helical" evidence="1">
    <location>
        <begin position="152"/>
        <end position="174"/>
    </location>
</feature>
<feature type="transmembrane region" description="Helical" evidence="1">
    <location>
        <begin position="180"/>
        <end position="199"/>
    </location>
</feature>
<feature type="transmembrane region" description="Helical" evidence="1">
    <location>
        <begin position="289"/>
        <end position="308"/>
    </location>
</feature>
<name>A0A450UD03_9GAMM</name>
<sequence length="513" mass="55567">MRLLSTPDSVAENEPTVLAIIETLLAVAAYWGIAWWLDTHIHLLMSICVAPLLLLRSRESTDRGVRWFVDYWEDRTEITLETPLRLQAIVLASGLVSAACVYYGLADPFLVGEVGQSLFLRAFGLGMLATLIGIVTAVAAVATTGRILKAGVAMGTATQAGTIGGAIGGIIAVIAAEVGWVGIVGALVGVIAALLVIMVTPEFLTLPLSISSGTGFWLRSLGVRMLATLRHPVTGIEALPGNWRRILWAVDCRHAPELLPGLSAHDTNTALSLPGLMEKMRTSDWPDRSLGIMLIPIWFLPGFLYRWSLKSTCWLYLPLIYLGNGLWRPRGAREEGELVTSLHKSRVEGLRRALAVGVAASLVVTTALNHPALQGSIRESLGQFPLVLQSYLWVLGVLAERASGLSHLWAFDLFDLAPWQWLNLLGTAITGILFFYSDRANRIWGLARERDPEAAPEATHVTGLLAMARLRNLCAVFYVFLVFGYGVLALGGSGSESLTGWLGFLGTLYGGYL</sequence>
<organism evidence="2">
    <name type="scientific">Candidatus Kentrum sp. LFY</name>
    <dbReference type="NCBI Taxonomy" id="2126342"/>
    <lineage>
        <taxon>Bacteria</taxon>
        <taxon>Pseudomonadati</taxon>
        <taxon>Pseudomonadota</taxon>
        <taxon>Gammaproteobacteria</taxon>
        <taxon>Candidatus Kentrum</taxon>
    </lineage>
</organism>
<dbReference type="EMBL" id="CAADFH010000010">
    <property type="protein sequence ID" value="VFJ90174.1"/>
    <property type="molecule type" value="Genomic_DNA"/>
</dbReference>
<feature type="transmembrane region" description="Helical" evidence="1">
    <location>
        <begin position="473"/>
        <end position="492"/>
    </location>
</feature>
<dbReference type="AlphaFoldDB" id="A0A450UD03"/>
<keyword evidence="1" id="KW-0472">Membrane</keyword>
<feature type="transmembrane region" description="Helical" evidence="1">
    <location>
        <begin position="118"/>
        <end position="140"/>
    </location>
</feature>
<accession>A0A450UD03</accession>